<sequence>MSKFLKFWLPVILWAGVIFWLSSIPDLESGLKQDFILRKIAHILEYAILTFLLIRNLLQEKLSIKKIVIYSIIFSLFYSLSDEYHQTFVLGRQGSLKDAGIDSIGILLMSLVWYYKNRKVGFRN</sequence>
<keyword evidence="1" id="KW-0812">Transmembrane</keyword>
<evidence type="ECO:0000313" key="4">
    <source>
        <dbReference type="Proteomes" id="UP000231648"/>
    </source>
</evidence>
<evidence type="ECO:0000256" key="1">
    <source>
        <dbReference type="SAM" id="Phobius"/>
    </source>
</evidence>
<keyword evidence="1" id="KW-0472">Membrane</keyword>
<feature type="domain" description="VanZ-like" evidence="2">
    <location>
        <begin position="33"/>
        <end position="114"/>
    </location>
</feature>
<feature type="transmembrane region" description="Helical" evidence="1">
    <location>
        <begin position="7"/>
        <end position="24"/>
    </location>
</feature>
<reference evidence="4" key="1">
    <citation type="submission" date="2017-09" db="EMBL/GenBank/DDBJ databases">
        <title>Depth-based differentiation of microbial function through sediment-hosted aquifers and enrichment of novel symbionts in the deep terrestrial subsurface.</title>
        <authorList>
            <person name="Probst A.J."/>
            <person name="Ladd B."/>
            <person name="Jarett J.K."/>
            <person name="Geller-Mcgrath D.E."/>
            <person name="Sieber C.M.K."/>
            <person name="Emerson J.B."/>
            <person name="Anantharaman K."/>
            <person name="Thomas B.C."/>
            <person name="Malmstrom R."/>
            <person name="Stieglmeier M."/>
            <person name="Klingl A."/>
            <person name="Woyke T."/>
            <person name="Ryan C.M."/>
            <person name="Banfield J.F."/>
        </authorList>
    </citation>
    <scope>NUCLEOTIDE SEQUENCE [LARGE SCALE GENOMIC DNA]</scope>
</reference>
<protein>
    <recommendedName>
        <fullName evidence="2">VanZ-like domain-containing protein</fullName>
    </recommendedName>
</protein>
<organism evidence="3 4">
    <name type="scientific">Candidatus Portnoybacteria bacterium CG10_big_fil_rev_8_21_14_0_10_38_18</name>
    <dbReference type="NCBI Taxonomy" id="1974813"/>
    <lineage>
        <taxon>Bacteria</taxon>
        <taxon>Candidatus Portnoyibacteriota</taxon>
    </lineage>
</organism>
<keyword evidence="1" id="KW-1133">Transmembrane helix</keyword>
<feature type="transmembrane region" description="Helical" evidence="1">
    <location>
        <begin position="36"/>
        <end position="55"/>
    </location>
</feature>
<accession>A0A2M8KC67</accession>
<dbReference type="Pfam" id="PF04892">
    <property type="entry name" value="VanZ"/>
    <property type="match status" value="1"/>
</dbReference>
<proteinExistence type="predicted"/>
<dbReference type="Proteomes" id="UP000231648">
    <property type="component" value="Unassembled WGS sequence"/>
</dbReference>
<name>A0A2M8KC67_9BACT</name>
<dbReference type="InterPro" id="IPR006976">
    <property type="entry name" value="VanZ-like"/>
</dbReference>
<gene>
    <name evidence="3" type="ORF">COU82_01515</name>
</gene>
<evidence type="ECO:0000259" key="2">
    <source>
        <dbReference type="Pfam" id="PF04892"/>
    </source>
</evidence>
<dbReference type="AlphaFoldDB" id="A0A2M8KC67"/>
<comment type="caution">
    <text evidence="3">The sequence shown here is derived from an EMBL/GenBank/DDBJ whole genome shotgun (WGS) entry which is preliminary data.</text>
</comment>
<evidence type="ECO:0000313" key="3">
    <source>
        <dbReference type="EMBL" id="PJE57519.1"/>
    </source>
</evidence>
<dbReference type="EMBL" id="PFDX01000015">
    <property type="protein sequence ID" value="PJE57519.1"/>
    <property type="molecule type" value="Genomic_DNA"/>
</dbReference>
<feature type="transmembrane region" description="Helical" evidence="1">
    <location>
        <begin position="62"/>
        <end position="79"/>
    </location>
</feature>
<dbReference type="NCBIfam" id="NF037970">
    <property type="entry name" value="vanZ_1"/>
    <property type="match status" value="1"/>
</dbReference>
<feature type="transmembrane region" description="Helical" evidence="1">
    <location>
        <begin position="99"/>
        <end position="115"/>
    </location>
</feature>